<evidence type="ECO:0000256" key="2">
    <source>
        <dbReference type="SAM" id="Phobius"/>
    </source>
</evidence>
<dbReference type="AlphaFoldDB" id="A0A3L8RT10"/>
<evidence type="ECO:0000256" key="1">
    <source>
        <dbReference type="SAM" id="MobiDB-lite"/>
    </source>
</evidence>
<accession>A0A3L8RT10</accession>
<feature type="region of interest" description="Disordered" evidence="1">
    <location>
        <begin position="1"/>
        <end position="27"/>
    </location>
</feature>
<dbReference type="Proteomes" id="UP000276834">
    <property type="component" value="Unassembled WGS sequence"/>
</dbReference>
<evidence type="ECO:0000313" key="4">
    <source>
        <dbReference type="Proteomes" id="UP000276834"/>
    </source>
</evidence>
<protein>
    <submittedName>
        <fullName evidence="3">Uncharacterized protein</fullName>
    </submittedName>
</protein>
<feature type="region of interest" description="Disordered" evidence="1">
    <location>
        <begin position="46"/>
        <end position="90"/>
    </location>
</feature>
<keyword evidence="2" id="KW-0812">Transmembrane</keyword>
<name>A0A3L8RT10_CHLGU</name>
<keyword evidence="4" id="KW-1185">Reference proteome</keyword>
<comment type="caution">
    <text evidence="3">The sequence shown here is derived from an EMBL/GenBank/DDBJ whole genome shotgun (WGS) entry which is preliminary data.</text>
</comment>
<evidence type="ECO:0000313" key="3">
    <source>
        <dbReference type="EMBL" id="RLV83698.1"/>
    </source>
</evidence>
<reference evidence="3 4" key="1">
    <citation type="journal article" date="2018" name="Proc. R. Soc. B">
        <title>A non-coding region near Follistatin controls head colour polymorphism in the Gouldian finch.</title>
        <authorList>
            <person name="Toomey M.B."/>
            <person name="Marques C.I."/>
            <person name="Andrade P."/>
            <person name="Araujo P.M."/>
            <person name="Sabatino S."/>
            <person name="Gazda M.A."/>
            <person name="Afonso S."/>
            <person name="Lopes R.J."/>
            <person name="Corbo J.C."/>
            <person name="Carneiro M."/>
        </authorList>
    </citation>
    <scope>NUCLEOTIDE SEQUENCE [LARGE SCALE GENOMIC DNA]</scope>
    <source>
        <strain evidence="3">Red01</strain>
        <tissue evidence="3">Muscle</tissue>
    </source>
</reference>
<keyword evidence="2" id="KW-1133">Transmembrane helix</keyword>
<gene>
    <name evidence="3" type="ORF">DV515_00016397</name>
</gene>
<keyword evidence="2" id="KW-0472">Membrane</keyword>
<organism evidence="3 4">
    <name type="scientific">Chloebia gouldiae</name>
    <name type="common">Gouldian finch</name>
    <name type="synonym">Erythrura gouldiae</name>
    <dbReference type="NCBI Taxonomy" id="44316"/>
    <lineage>
        <taxon>Eukaryota</taxon>
        <taxon>Metazoa</taxon>
        <taxon>Chordata</taxon>
        <taxon>Craniata</taxon>
        <taxon>Vertebrata</taxon>
        <taxon>Euteleostomi</taxon>
        <taxon>Archelosauria</taxon>
        <taxon>Archosauria</taxon>
        <taxon>Dinosauria</taxon>
        <taxon>Saurischia</taxon>
        <taxon>Theropoda</taxon>
        <taxon>Coelurosauria</taxon>
        <taxon>Aves</taxon>
        <taxon>Neognathae</taxon>
        <taxon>Neoaves</taxon>
        <taxon>Telluraves</taxon>
        <taxon>Australaves</taxon>
        <taxon>Passeriformes</taxon>
        <taxon>Passeroidea</taxon>
        <taxon>Passeridae</taxon>
        <taxon>Chloebia</taxon>
    </lineage>
</organism>
<feature type="transmembrane region" description="Helical" evidence="2">
    <location>
        <begin position="99"/>
        <end position="124"/>
    </location>
</feature>
<dbReference type="EMBL" id="QUSF01000302">
    <property type="protein sequence ID" value="RLV83698.1"/>
    <property type="molecule type" value="Genomic_DNA"/>
</dbReference>
<proteinExistence type="predicted"/>
<sequence>MAVPNPRSQPPAPSQPGRSGVIPGEPFPLRGAAAIPVFPYPAAGCSGKPREAAGCSGKPRDAAGCSGKPRDAAARGAGPESSSPKDGAARRRGRSLAAAAIRALLPFPLFLPIHVVLFCIVPLARTPASRGFGTATENSAKAPRRRFLYAAPLALKSGLELGGSKQWDLGGGGEGFGEGRGGGKMV</sequence>